<feature type="region of interest" description="Disordered" evidence="2">
    <location>
        <begin position="181"/>
        <end position="200"/>
    </location>
</feature>
<accession>A0A3S9N037</accession>
<evidence type="ECO:0000256" key="3">
    <source>
        <dbReference type="SAM" id="SignalP"/>
    </source>
</evidence>
<dbReference type="RefSeq" id="WP_126448620.1">
    <property type="nucleotide sequence ID" value="NZ_CP034549.1"/>
</dbReference>
<proteinExistence type="predicted"/>
<dbReference type="Gene3D" id="2.60.120.430">
    <property type="entry name" value="Galactose-binding lectin"/>
    <property type="match status" value="1"/>
</dbReference>
<organism evidence="5 6">
    <name type="scientific">Nonlabens ponticola</name>
    <dbReference type="NCBI Taxonomy" id="2496866"/>
    <lineage>
        <taxon>Bacteria</taxon>
        <taxon>Pseudomonadati</taxon>
        <taxon>Bacteroidota</taxon>
        <taxon>Flavobacteriia</taxon>
        <taxon>Flavobacteriales</taxon>
        <taxon>Flavobacteriaceae</taxon>
        <taxon>Nonlabens</taxon>
    </lineage>
</organism>
<evidence type="ECO:0000259" key="4">
    <source>
        <dbReference type="Pfam" id="PF18962"/>
    </source>
</evidence>
<protein>
    <submittedName>
        <fullName evidence="5">T9SS type A sorting domain-containing protein</fullName>
    </submittedName>
</protein>
<dbReference type="InterPro" id="IPR008979">
    <property type="entry name" value="Galactose-bd-like_sf"/>
</dbReference>
<evidence type="ECO:0000256" key="2">
    <source>
        <dbReference type="SAM" id="MobiDB-lite"/>
    </source>
</evidence>
<dbReference type="Pfam" id="PF18962">
    <property type="entry name" value="Por_Secre_tail"/>
    <property type="match status" value="1"/>
</dbReference>
<evidence type="ECO:0000313" key="6">
    <source>
        <dbReference type="Proteomes" id="UP000279600"/>
    </source>
</evidence>
<gene>
    <name evidence="5" type="ORF">EJ995_11965</name>
</gene>
<dbReference type="NCBIfam" id="TIGR04183">
    <property type="entry name" value="Por_Secre_tail"/>
    <property type="match status" value="1"/>
</dbReference>
<dbReference type="AlphaFoldDB" id="A0A3S9N037"/>
<reference evidence="5 6" key="1">
    <citation type="submission" date="2018-12" db="EMBL/GenBank/DDBJ databases">
        <title>Complete genome of Nonlabens sp. MJ115.</title>
        <authorList>
            <person name="Choi H.S."/>
            <person name="Jung J."/>
        </authorList>
    </citation>
    <scope>NUCLEOTIDE SEQUENCE [LARGE SCALE GENOMIC DNA]</scope>
    <source>
        <strain evidence="5 6">MJ115</strain>
    </source>
</reference>
<evidence type="ECO:0000256" key="1">
    <source>
        <dbReference type="ARBA" id="ARBA00022729"/>
    </source>
</evidence>
<dbReference type="InterPro" id="IPR026444">
    <property type="entry name" value="Secre_tail"/>
</dbReference>
<feature type="chain" id="PRO_5019098751" evidence="3">
    <location>
        <begin position="19"/>
        <end position="444"/>
    </location>
</feature>
<feature type="signal peptide" evidence="3">
    <location>
        <begin position="1"/>
        <end position="18"/>
    </location>
</feature>
<dbReference type="EMBL" id="CP034549">
    <property type="protein sequence ID" value="AZQ44905.1"/>
    <property type="molecule type" value="Genomic_DNA"/>
</dbReference>
<dbReference type="OrthoDB" id="5381604at2"/>
<evidence type="ECO:0000313" key="5">
    <source>
        <dbReference type="EMBL" id="AZQ44905.1"/>
    </source>
</evidence>
<dbReference type="SUPFAM" id="SSF49785">
    <property type="entry name" value="Galactose-binding domain-like"/>
    <property type="match status" value="1"/>
</dbReference>
<dbReference type="KEGG" id="noj:EJ995_11965"/>
<feature type="domain" description="Secretion system C-terminal sorting" evidence="4">
    <location>
        <begin position="373"/>
        <end position="442"/>
    </location>
</feature>
<dbReference type="Proteomes" id="UP000279600">
    <property type="component" value="Chromosome"/>
</dbReference>
<keyword evidence="6" id="KW-1185">Reference proteome</keyword>
<sequence>MKKITLLASLLATGLCFGQVLPIDFSVPEDEFTDAGSVFNIVPGPVDQDNPVGEIIGGGGQFDNVQLELAQFVDFSGDETVITFRFWNPVEADMPGLLQFAGSSDGSPAVEVPFTATQNGEWQEFSLDFANAGNAFPFCGGCPQEQEVNLDKYSRIVLFTDFNATTSNTYFIDDIAGGGDGGSVVPDPEPSEAAPAPTADSDNVISLFSDAYDDVPVNTFRAGFSQADFEQVEIATNPTLKYSSLTFVGIETLDDNAIDLEAAGMQFVNFDIWTPNMTSFAFKLVDFKGDGFDDGSNNTEATVTLTPVLNEWNSVSIPLSDFEEAGMDNFSDINQIIIAGDPSGSALVYVDNLFFSTQSTASNNDIAAAGFKVYPNPSSSEWNITSDNNDIQSIEVYSLLGNKVSSLDVETNVARIDNTGLAQGVYLAKVNTAAGSTTIKLIKK</sequence>
<feature type="compositionally biased region" description="Low complexity" evidence="2">
    <location>
        <begin position="191"/>
        <end position="200"/>
    </location>
</feature>
<keyword evidence="1 3" id="KW-0732">Signal</keyword>
<name>A0A3S9N037_9FLAO</name>